<dbReference type="Pfam" id="PF00534">
    <property type="entry name" value="Glycos_transf_1"/>
    <property type="match status" value="1"/>
</dbReference>
<name>A0AAW6ZGW9_9ACTO</name>
<dbReference type="AlphaFoldDB" id="A0AAW6ZGW9"/>
<accession>A0AAW6ZGW9</accession>
<evidence type="ECO:0000256" key="2">
    <source>
        <dbReference type="ARBA" id="ARBA00022679"/>
    </source>
</evidence>
<protein>
    <submittedName>
        <fullName evidence="4">Glycosyltransferase</fullName>
        <ecNumber evidence="4">2.4.-.-</ecNumber>
    </submittedName>
</protein>
<dbReference type="InterPro" id="IPR001296">
    <property type="entry name" value="Glyco_trans_1"/>
</dbReference>
<organism evidence="4 5">
    <name type="scientific">Trueperella bernardiae</name>
    <dbReference type="NCBI Taxonomy" id="59561"/>
    <lineage>
        <taxon>Bacteria</taxon>
        <taxon>Bacillati</taxon>
        <taxon>Actinomycetota</taxon>
        <taxon>Actinomycetes</taxon>
        <taxon>Actinomycetales</taxon>
        <taxon>Actinomycetaceae</taxon>
        <taxon>Trueperella</taxon>
    </lineage>
</organism>
<dbReference type="SUPFAM" id="SSF53756">
    <property type="entry name" value="UDP-Glycosyltransferase/glycogen phosphorylase"/>
    <property type="match status" value="1"/>
</dbReference>
<dbReference type="Proteomes" id="UP001225576">
    <property type="component" value="Unassembled WGS sequence"/>
</dbReference>
<evidence type="ECO:0000313" key="5">
    <source>
        <dbReference type="Proteomes" id="UP001225576"/>
    </source>
</evidence>
<evidence type="ECO:0000256" key="1">
    <source>
        <dbReference type="ARBA" id="ARBA00022676"/>
    </source>
</evidence>
<feature type="domain" description="Glycosyl transferase family 1" evidence="3">
    <location>
        <begin position="226"/>
        <end position="388"/>
    </location>
</feature>
<dbReference type="EC" id="2.4.-.-" evidence="4"/>
<dbReference type="GO" id="GO:0016757">
    <property type="term" value="F:glycosyltransferase activity"/>
    <property type="evidence" value="ECO:0007669"/>
    <property type="project" value="UniProtKB-KW"/>
</dbReference>
<comment type="caution">
    <text evidence="4">The sequence shown here is derived from an EMBL/GenBank/DDBJ whole genome shotgun (WGS) entry which is preliminary data.</text>
</comment>
<evidence type="ECO:0000313" key="4">
    <source>
        <dbReference type="EMBL" id="MDK8602515.1"/>
    </source>
</evidence>
<keyword evidence="1 4" id="KW-0328">Glycosyltransferase</keyword>
<gene>
    <name evidence="4" type="ORF">QP858_08600</name>
</gene>
<sequence>MSQLVLITSHFPYNPGEQFLESEIEHLARSFDRIYVVPIDLSHSDGTTRALPANATLVDMARPGDPRVSGAARRAIRSLTERIARFGLPQHLALDLRFAVTALGFYERTAAALHDAGVDPAAPTVTYGYWLFKQAAVASLLKEHYFTGQIRAVSRAHSYDAYPSRGILGYLPARPYLSTHVDAVYPISRSAYDSILANTPFAADKLSIERLGTRAPGAEVTRAKGAPVRFLSCSSLASLKRVPDIARAMAELHRRRPGEFRWTHIGDSGEASARELAALVNELGIADITTLIGQISNPDLFEHYATQPVDFFVNYSTTEGVPVSIMEAFSFAIPAIATNVGGTGELVRHANNGRLIPGDAAVGDLADALSSLIDMEPAEYDRLSSGARATWESMARADENYSHFAATLARLLEP</sequence>
<dbReference type="Gene3D" id="3.40.50.2000">
    <property type="entry name" value="Glycogen Phosphorylase B"/>
    <property type="match status" value="1"/>
</dbReference>
<evidence type="ECO:0000259" key="3">
    <source>
        <dbReference type="Pfam" id="PF00534"/>
    </source>
</evidence>
<keyword evidence="2 4" id="KW-0808">Transferase</keyword>
<dbReference type="RefSeq" id="WP_070448098.1">
    <property type="nucleotide sequence ID" value="NZ_CP127099.1"/>
</dbReference>
<dbReference type="EMBL" id="JASPDQ010000023">
    <property type="protein sequence ID" value="MDK8602515.1"/>
    <property type="molecule type" value="Genomic_DNA"/>
</dbReference>
<proteinExistence type="predicted"/>
<dbReference type="PANTHER" id="PTHR12526:SF510">
    <property type="entry name" value="D-INOSITOL 3-PHOSPHATE GLYCOSYLTRANSFERASE"/>
    <property type="match status" value="1"/>
</dbReference>
<reference evidence="4" key="1">
    <citation type="submission" date="2023-05" db="EMBL/GenBank/DDBJ databases">
        <title>Genomic Catalog of Human Bladder Bacteria.</title>
        <authorList>
            <person name="Du J."/>
        </authorList>
    </citation>
    <scope>NUCLEOTIDE SEQUENCE</scope>
    <source>
        <strain evidence="4">UMB1304A</strain>
    </source>
</reference>
<dbReference type="PANTHER" id="PTHR12526">
    <property type="entry name" value="GLYCOSYLTRANSFERASE"/>
    <property type="match status" value="1"/>
</dbReference>